<gene>
    <name evidence="5" type="ORF">MHIB_00190</name>
</gene>
<proteinExistence type="predicted"/>
<evidence type="ECO:0000313" key="6">
    <source>
        <dbReference type="Proteomes" id="UP000467260"/>
    </source>
</evidence>
<dbReference type="Pfam" id="PF02668">
    <property type="entry name" value="TauD"/>
    <property type="match status" value="1"/>
</dbReference>
<dbReference type="EMBL" id="AP022609">
    <property type="protein sequence ID" value="BBZ21601.1"/>
    <property type="molecule type" value="Genomic_DNA"/>
</dbReference>
<dbReference type="Gene3D" id="3.60.130.10">
    <property type="entry name" value="Clavaminate synthase-like"/>
    <property type="match status" value="1"/>
</dbReference>
<dbReference type="InterPro" id="IPR003819">
    <property type="entry name" value="TauD/TfdA-like"/>
</dbReference>
<accession>A0A7I7WYK6</accession>
<dbReference type="SUPFAM" id="SSF51197">
    <property type="entry name" value="Clavaminate synthase-like"/>
    <property type="match status" value="1"/>
</dbReference>
<dbReference type="GO" id="GO:0016491">
    <property type="term" value="F:oxidoreductase activity"/>
    <property type="evidence" value="ECO:0007669"/>
    <property type="project" value="UniProtKB-KW"/>
</dbReference>
<dbReference type="Proteomes" id="UP000467260">
    <property type="component" value="Chromosome"/>
</dbReference>
<dbReference type="InterPro" id="IPR042098">
    <property type="entry name" value="TauD-like_sf"/>
</dbReference>
<keyword evidence="1" id="KW-0560">Oxidoreductase</keyword>
<dbReference type="AlphaFoldDB" id="A0A7I7WYK6"/>
<evidence type="ECO:0000256" key="1">
    <source>
        <dbReference type="ARBA" id="ARBA00023002"/>
    </source>
</evidence>
<reference evidence="5 6" key="1">
    <citation type="journal article" date="2019" name="Emerg. Microbes Infect.">
        <title>Comprehensive subspecies identification of 175 nontuberculous mycobacteria species based on 7547 genomic profiles.</title>
        <authorList>
            <person name="Matsumoto Y."/>
            <person name="Kinjo T."/>
            <person name="Motooka D."/>
            <person name="Nabeya D."/>
            <person name="Jung N."/>
            <person name="Uechi K."/>
            <person name="Horii T."/>
            <person name="Iida T."/>
            <person name="Fujita J."/>
            <person name="Nakamura S."/>
        </authorList>
    </citation>
    <scope>NUCLEOTIDE SEQUENCE [LARGE SCALE GENOMIC DNA]</scope>
    <source>
        <strain evidence="5 6">JCM 13571</strain>
    </source>
</reference>
<feature type="compositionally biased region" description="Low complexity" evidence="3">
    <location>
        <begin position="221"/>
        <end position="238"/>
    </location>
</feature>
<evidence type="ECO:0000256" key="3">
    <source>
        <dbReference type="SAM" id="MobiDB-lite"/>
    </source>
</evidence>
<keyword evidence="6" id="KW-1185">Reference proteome</keyword>
<sequence>MPTAIHTAQVSDSMAWTGADFTSKEELCFDLSARNVAALESILVRTAARDRDDITFDDVRHPDLDDDLARLYRDLMFGKGLACVRGFPVEQHSVEDLERIYWAFCWHLGYPVSNNSFGDRLVRVQEEILPNGVQPARGTKSSAELAMHNDAADILSLLCVYPALSGGESQFASGPRRTIGSWRSDLTCCRFFTRGSRTIVAASSPMTSPMSRRTTCRCSRRSTAGSASTSRTAASCPR</sequence>
<feature type="domain" description="TauD/TfdA-like" evidence="4">
    <location>
        <begin position="62"/>
        <end position="174"/>
    </location>
</feature>
<evidence type="ECO:0000256" key="2">
    <source>
        <dbReference type="ARBA" id="ARBA00023004"/>
    </source>
</evidence>
<protein>
    <recommendedName>
        <fullName evidence="4">TauD/TfdA-like domain-containing protein</fullName>
    </recommendedName>
</protein>
<feature type="region of interest" description="Disordered" evidence="3">
    <location>
        <begin position="203"/>
        <end position="238"/>
    </location>
</feature>
<dbReference type="KEGG" id="mhib:MHIB_00190"/>
<organism evidence="5 6">
    <name type="scientific">Mycolicibacter hiberniae</name>
    <dbReference type="NCBI Taxonomy" id="29314"/>
    <lineage>
        <taxon>Bacteria</taxon>
        <taxon>Bacillati</taxon>
        <taxon>Actinomycetota</taxon>
        <taxon>Actinomycetes</taxon>
        <taxon>Mycobacteriales</taxon>
        <taxon>Mycobacteriaceae</taxon>
        <taxon>Mycolicibacter</taxon>
    </lineage>
</organism>
<evidence type="ECO:0000313" key="5">
    <source>
        <dbReference type="EMBL" id="BBZ21601.1"/>
    </source>
</evidence>
<keyword evidence="2" id="KW-0408">Iron</keyword>
<name>A0A7I7WYK6_9MYCO</name>
<evidence type="ECO:0000259" key="4">
    <source>
        <dbReference type="Pfam" id="PF02668"/>
    </source>
</evidence>